<organism evidence="3 4">
    <name type="scientific">Staphylococcus croceilyticus</name>
    <dbReference type="NCBI Taxonomy" id="319942"/>
    <lineage>
        <taxon>Bacteria</taxon>
        <taxon>Bacillati</taxon>
        <taxon>Bacillota</taxon>
        <taxon>Bacilli</taxon>
        <taxon>Bacillales</taxon>
        <taxon>Staphylococcaceae</taxon>
        <taxon>Staphylococcus</taxon>
    </lineage>
</organism>
<feature type="signal peptide" evidence="2">
    <location>
        <begin position="1"/>
        <end position="18"/>
    </location>
</feature>
<dbReference type="RefSeq" id="WP_103328393.1">
    <property type="nucleotide sequence ID" value="NZ_PPRD01000008.1"/>
</dbReference>
<feature type="chain" id="PRO_5047389508" description="Lipoprotein" evidence="2">
    <location>
        <begin position="19"/>
        <end position="306"/>
    </location>
</feature>
<evidence type="ECO:0000256" key="2">
    <source>
        <dbReference type="SAM" id="SignalP"/>
    </source>
</evidence>
<keyword evidence="4" id="KW-1185">Reference proteome</keyword>
<feature type="region of interest" description="Disordered" evidence="1">
    <location>
        <begin position="214"/>
        <end position="240"/>
    </location>
</feature>
<feature type="compositionally biased region" description="Basic and acidic residues" evidence="1">
    <location>
        <begin position="43"/>
        <end position="58"/>
    </location>
</feature>
<keyword evidence="2" id="KW-0732">Signal</keyword>
<evidence type="ECO:0000256" key="1">
    <source>
        <dbReference type="SAM" id="MobiDB-lite"/>
    </source>
</evidence>
<comment type="caution">
    <text evidence="3">The sequence shown here is derived from an EMBL/GenBank/DDBJ whole genome shotgun (WGS) entry which is preliminary data.</text>
</comment>
<sequence>MKKNYLMVGALTGTLLLAGCSLTINGPGKSTEDSNKTSQSDSKGSEKSESEESKKTDNNSKSNENSNKESKNNNTDNEVQNLSQAEKLALALEDGAISDYAITADELRNHSYTTKSFDGDRQHHIDTYYMEHLGAGIEGAPSDMKFYNGRPAKGNFSTLVGIGNDKILIAGTQSSGDYQSFVNSQAGNELDIRDLYEKYGNSSDYKAIANQISFSQAPQTNETEDTDESSSESSGEKVTRAYVIDKVEDYEGHKLDTSTYTYKEPEQKSNGDWGFSFVDKNGDLAGSYIVTADGDVMKYDENGDPE</sequence>
<evidence type="ECO:0008006" key="5">
    <source>
        <dbReference type="Google" id="ProtNLM"/>
    </source>
</evidence>
<dbReference type="PROSITE" id="PS51257">
    <property type="entry name" value="PROKAR_LIPOPROTEIN"/>
    <property type="match status" value="1"/>
</dbReference>
<gene>
    <name evidence="3" type="ORF">E2556_01045</name>
</gene>
<dbReference type="EMBL" id="SRJF01000001">
    <property type="protein sequence ID" value="TGA80933.1"/>
    <property type="molecule type" value="Genomic_DNA"/>
</dbReference>
<evidence type="ECO:0000313" key="3">
    <source>
        <dbReference type="EMBL" id="TGA80933.1"/>
    </source>
</evidence>
<proteinExistence type="predicted"/>
<evidence type="ECO:0000313" key="4">
    <source>
        <dbReference type="Proteomes" id="UP000298482"/>
    </source>
</evidence>
<name>A0ABY2KJX4_9STAP</name>
<feature type="region of interest" description="Disordered" evidence="1">
    <location>
        <begin position="23"/>
        <end position="79"/>
    </location>
</feature>
<protein>
    <recommendedName>
        <fullName evidence="5">Lipoprotein</fullName>
    </recommendedName>
</protein>
<accession>A0ABY2KJX4</accession>
<dbReference type="Proteomes" id="UP000298482">
    <property type="component" value="Unassembled WGS sequence"/>
</dbReference>
<reference evidence="3 4" key="1">
    <citation type="submission" date="2019-04" db="EMBL/GenBank/DDBJ databases">
        <title>Genomic characterization of Staphylococcus petrasii strains.</title>
        <authorList>
            <person name="Vrbovska V."/>
            <person name="Kovarovic V."/>
            <person name="Maslanova I."/>
            <person name="Indrakova A."/>
            <person name="Petras P."/>
            <person name="Sedo O."/>
            <person name="Svec P."/>
            <person name="Fisarova L."/>
            <person name="Sedlacek I."/>
            <person name="Doskar J."/>
            <person name="Pantucek R."/>
        </authorList>
    </citation>
    <scope>NUCLEOTIDE SEQUENCE [LARGE SCALE GENOMIC DNA]</scope>
    <source>
        <strain evidence="3 4">CCM 8421</strain>
    </source>
</reference>